<dbReference type="PANTHER" id="PTHR44520">
    <property type="entry name" value="RESPONSE REGULATOR RCP1-RELATED"/>
    <property type="match status" value="1"/>
</dbReference>
<keyword evidence="1" id="KW-0597">Phosphoprotein</keyword>
<dbReference type="EMBL" id="CP042912">
    <property type="protein sequence ID" value="QEG23841.1"/>
    <property type="molecule type" value="Genomic_DNA"/>
</dbReference>
<dbReference type="PANTHER" id="PTHR44520:SF2">
    <property type="entry name" value="RESPONSE REGULATOR RCP1"/>
    <property type="match status" value="1"/>
</dbReference>
<dbReference type="RefSeq" id="WP_075083033.1">
    <property type="nucleotide sequence ID" value="NZ_CP042912.1"/>
</dbReference>
<dbReference type="AlphaFoldDB" id="A0A5B9PMN1"/>
<protein>
    <submittedName>
        <fullName evidence="3">Response regulator rcp1</fullName>
    </submittedName>
</protein>
<dbReference type="Gene3D" id="3.40.50.2300">
    <property type="match status" value="1"/>
</dbReference>
<dbReference type="InterPro" id="IPR052893">
    <property type="entry name" value="TCS_response_regulator"/>
</dbReference>
<evidence type="ECO:0000259" key="2">
    <source>
        <dbReference type="PROSITE" id="PS50110"/>
    </source>
</evidence>
<dbReference type="STRING" id="980251.GCA_001642875_00240"/>
<reference evidence="3 4" key="1">
    <citation type="submission" date="2019-08" db="EMBL/GenBank/DDBJ databases">
        <title>Deep-cultivation of Planctomycetes and their phenomic and genomic characterization uncovers novel biology.</title>
        <authorList>
            <person name="Wiegand S."/>
            <person name="Jogler M."/>
            <person name="Boedeker C."/>
            <person name="Pinto D."/>
            <person name="Vollmers J."/>
            <person name="Rivas-Marin E."/>
            <person name="Kohn T."/>
            <person name="Peeters S.H."/>
            <person name="Heuer A."/>
            <person name="Rast P."/>
            <person name="Oberbeckmann S."/>
            <person name="Bunk B."/>
            <person name="Jeske O."/>
            <person name="Meyerdierks A."/>
            <person name="Storesund J.E."/>
            <person name="Kallscheuer N."/>
            <person name="Luecker S."/>
            <person name="Lage O.M."/>
            <person name="Pohl T."/>
            <person name="Merkel B.J."/>
            <person name="Hornburger P."/>
            <person name="Mueller R.-W."/>
            <person name="Bruemmer F."/>
            <person name="Labrenz M."/>
            <person name="Spormann A.M."/>
            <person name="Op den Camp H."/>
            <person name="Overmann J."/>
            <person name="Amann R."/>
            <person name="Jetten M.S.M."/>
            <person name="Mascher T."/>
            <person name="Medema M.H."/>
            <person name="Devos D.P."/>
            <person name="Kaster A.-K."/>
            <person name="Ovreas L."/>
            <person name="Rohde M."/>
            <person name="Galperin M.Y."/>
            <person name="Jogler C."/>
        </authorList>
    </citation>
    <scope>NUCLEOTIDE SEQUENCE [LARGE SCALE GENOMIC DNA]</scope>
    <source>
        <strain evidence="3 4">FC18</strain>
    </source>
</reference>
<dbReference type="SMART" id="SM00448">
    <property type="entry name" value="REC"/>
    <property type="match status" value="1"/>
</dbReference>
<evidence type="ECO:0000313" key="4">
    <source>
        <dbReference type="Proteomes" id="UP000322214"/>
    </source>
</evidence>
<gene>
    <name evidence="3" type="primary">rcp1_2</name>
    <name evidence="3" type="ORF">MFFC18_37450</name>
</gene>
<feature type="modified residue" description="4-aspartylphosphate" evidence="1">
    <location>
        <position position="63"/>
    </location>
</feature>
<dbReference type="InterPro" id="IPR001789">
    <property type="entry name" value="Sig_transdc_resp-reg_receiver"/>
</dbReference>
<proteinExistence type="predicted"/>
<dbReference type="Proteomes" id="UP000322214">
    <property type="component" value="Chromosome"/>
</dbReference>
<dbReference type="SUPFAM" id="SSF52172">
    <property type="entry name" value="CheY-like"/>
    <property type="match status" value="1"/>
</dbReference>
<organism evidence="3 4">
    <name type="scientific">Mariniblastus fucicola</name>
    <dbReference type="NCBI Taxonomy" id="980251"/>
    <lineage>
        <taxon>Bacteria</taxon>
        <taxon>Pseudomonadati</taxon>
        <taxon>Planctomycetota</taxon>
        <taxon>Planctomycetia</taxon>
        <taxon>Pirellulales</taxon>
        <taxon>Pirellulaceae</taxon>
        <taxon>Mariniblastus</taxon>
    </lineage>
</organism>
<evidence type="ECO:0000313" key="3">
    <source>
        <dbReference type="EMBL" id="QEG23841.1"/>
    </source>
</evidence>
<dbReference type="PROSITE" id="PS50110">
    <property type="entry name" value="RESPONSE_REGULATORY"/>
    <property type="match status" value="1"/>
</dbReference>
<dbReference type="GO" id="GO:0000160">
    <property type="term" value="P:phosphorelay signal transduction system"/>
    <property type="evidence" value="ECO:0007669"/>
    <property type="project" value="InterPro"/>
</dbReference>
<evidence type="ECO:0000256" key="1">
    <source>
        <dbReference type="PROSITE-ProRule" id="PRU00169"/>
    </source>
</evidence>
<dbReference type="InterPro" id="IPR011006">
    <property type="entry name" value="CheY-like_superfamily"/>
</dbReference>
<feature type="domain" description="Response regulatory" evidence="2">
    <location>
        <begin position="7"/>
        <end position="130"/>
    </location>
</feature>
<name>A0A5B9PMN1_9BACT</name>
<dbReference type="Pfam" id="PF00072">
    <property type="entry name" value="Response_reg"/>
    <property type="match status" value="1"/>
</dbReference>
<accession>A0A5B9PMN1</accession>
<keyword evidence="4" id="KW-1185">Reference proteome</keyword>
<dbReference type="KEGG" id="mff:MFFC18_37450"/>
<dbReference type="OrthoDB" id="195863at2"/>
<sequence length="144" mass="16436">MRDEKPIVLIVEDDEVDTEVVCRGIERRKLDCDVRDFNDASNALAYLRDLPPATAERVITLLDINMPGMNGHQFLRELRKDSLLRKNIVFVLTTSRHRRDIADAYDSNVSGYFIKAKIDLLFDVLEIFINSVELPLGSDSDVVL</sequence>